<keyword evidence="2" id="KW-1185">Reference proteome</keyword>
<dbReference type="OrthoDB" id="1932269at2"/>
<dbReference type="EMBL" id="CP002160">
    <property type="protein sequence ID" value="ADL52613.1"/>
    <property type="molecule type" value="Genomic_DNA"/>
</dbReference>
<reference evidence="1 2" key="1">
    <citation type="submission" date="2010-08" db="EMBL/GenBank/DDBJ databases">
        <title>Complete sequence of Clostridium cellulovorans 743B.</title>
        <authorList>
            <consortium name="US DOE Joint Genome Institute"/>
            <person name="Lucas S."/>
            <person name="Copeland A."/>
            <person name="Lapidus A."/>
            <person name="Cheng J.-F."/>
            <person name="Bruce D."/>
            <person name="Goodwin L."/>
            <person name="Pitluck S."/>
            <person name="Chertkov O."/>
            <person name="Detter J.C."/>
            <person name="Han C."/>
            <person name="Tapia R."/>
            <person name="Land M."/>
            <person name="Hauser L."/>
            <person name="Chang Y.-J."/>
            <person name="Jeffries C."/>
            <person name="Kyrpides N."/>
            <person name="Ivanova N."/>
            <person name="Mikhailova N."/>
            <person name="Hemme C.L."/>
            <person name="Woyke T."/>
        </authorList>
    </citation>
    <scope>NUCLEOTIDE SEQUENCE [LARGE SCALE GENOMIC DNA]</scope>
    <source>
        <strain evidence="2">ATCC 35296 / DSM 3052 / OCM 3 / 743B</strain>
    </source>
</reference>
<accession>D9SSV1</accession>
<gene>
    <name evidence="1" type="ordered locus">Clocel_2919</name>
</gene>
<dbReference type="AlphaFoldDB" id="D9SSV1"/>
<organism evidence="1 2">
    <name type="scientific">Clostridium cellulovorans (strain ATCC 35296 / DSM 3052 / OCM 3 / 743B)</name>
    <dbReference type="NCBI Taxonomy" id="573061"/>
    <lineage>
        <taxon>Bacteria</taxon>
        <taxon>Bacillati</taxon>
        <taxon>Bacillota</taxon>
        <taxon>Clostridia</taxon>
        <taxon>Eubacteriales</taxon>
        <taxon>Clostridiaceae</taxon>
        <taxon>Clostridium</taxon>
    </lineage>
</organism>
<evidence type="ECO:0008006" key="3">
    <source>
        <dbReference type="Google" id="ProtNLM"/>
    </source>
</evidence>
<protein>
    <recommendedName>
        <fullName evidence="3">DUF4878 domain-containing protein</fullName>
    </recommendedName>
</protein>
<dbReference type="RefSeq" id="WP_010075708.1">
    <property type="nucleotide sequence ID" value="NC_014393.1"/>
</dbReference>
<dbReference type="KEGG" id="ccb:Clocel_2919"/>
<sequence>MKKNKINPKYKILLTKALIPLILITSIKAVFFREPEQQVDIFVKTYMTSSIFNKYKIKDISNLEVIFSDGNYAVVNIQGRDNRSNEIVRYDIYVTKDERHWKIKKITEKDVLSNKVKKYLN</sequence>
<name>D9SSV1_CLOC7</name>
<proteinExistence type="predicted"/>
<evidence type="ECO:0000313" key="2">
    <source>
        <dbReference type="Proteomes" id="UP000002730"/>
    </source>
</evidence>
<evidence type="ECO:0000313" key="1">
    <source>
        <dbReference type="EMBL" id="ADL52613.1"/>
    </source>
</evidence>
<dbReference type="Proteomes" id="UP000002730">
    <property type="component" value="Chromosome"/>
</dbReference>
<dbReference type="HOGENOM" id="CLU_155762_1_0_9"/>